<evidence type="ECO:0000313" key="1">
    <source>
        <dbReference type="EMBL" id="TPI02519.1"/>
    </source>
</evidence>
<gene>
    <name evidence="1" type="ORF">FJM01_00495</name>
</gene>
<dbReference type="Proteomes" id="UP000317904">
    <property type="component" value="Unassembled WGS sequence"/>
</dbReference>
<reference evidence="1 2" key="1">
    <citation type="submission" date="2019-06" db="EMBL/GenBank/DDBJ databases">
        <title>A comparative genomics study of ostrich specific Mycoplasmas.</title>
        <authorList>
            <person name="Botes A."/>
            <person name="Nel T."/>
        </authorList>
    </citation>
    <scope>NUCLEOTIDE SEQUENCE [LARGE SCALE GENOMIC DNA]</scope>
    <source>
        <strain evidence="1 2">Ms01</strain>
    </source>
</reference>
<comment type="caution">
    <text evidence="1">The sequence shown here is derived from an EMBL/GenBank/DDBJ whole genome shotgun (WGS) entry which is preliminary data.</text>
</comment>
<organism evidence="1 2">
    <name type="scientific">Mycoplasma struthionis</name>
    <dbReference type="NCBI Taxonomy" id="538220"/>
    <lineage>
        <taxon>Bacteria</taxon>
        <taxon>Bacillati</taxon>
        <taxon>Mycoplasmatota</taxon>
        <taxon>Mollicutes</taxon>
        <taxon>Mycoplasmataceae</taxon>
        <taxon>Mycoplasma</taxon>
    </lineage>
</organism>
<protein>
    <submittedName>
        <fullName evidence="1">Uncharacterized protein</fullName>
    </submittedName>
</protein>
<name>A0A502M9I1_9MOLU</name>
<dbReference type="AlphaFoldDB" id="A0A502M9I1"/>
<dbReference type="EMBL" id="VFSY01000016">
    <property type="protein sequence ID" value="TPI02519.1"/>
    <property type="molecule type" value="Genomic_DNA"/>
</dbReference>
<dbReference type="RefSeq" id="WP_140700904.1">
    <property type="nucleotide sequence ID" value="NZ_VFSY01000016.1"/>
</dbReference>
<accession>A0A502M9I1</accession>
<evidence type="ECO:0000313" key="2">
    <source>
        <dbReference type="Proteomes" id="UP000317904"/>
    </source>
</evidence>
<proteinExistence type="predicted"/>
<sequence>MKLEQKNMSNEYLEKAMNFKNSDAETLKYFEDISDKKQQISSKMHELGYFEKIDIVQQKRADLKTVSQKYMTMYKEFADTMLNNLKRGENNAC</sequence>